<gene>
    <name evidence="6 8" type="primary">nusB</name>
    <name evidence="8" type="ORF">LVJ94_35530</name>
</gene>
<dbReference type="PANTHER" id="PTHR11078:SF3">
    <property type="entry name" value="ANTITERMINATION NUSB DOMAIN-CONTAINING PROTEIN"/>
    <property type="match status" value="1"/>
</dbReference>
<dbReference type="Gene3D" id="1.10.940.10">
    <property type="entry name" value="NusB-like"/>
    <property type="match status" value="1"/>
</dbReference>
<evidence type="ECO:0000313" key="8">
    <source>
        <dbReference type="EMBL" id="WXB02215.1"/>
    </source>
</evidence>
<name>A0ABZ2KVX7_9BACT</name>
<dbReference type="InterPro" id="IPR006027">
    <property type="entry name" value="NusB_RsmB_TIM44"/>
</dbReference>
<dbReference type="InterPro" id="IPR011605">
    <property type="entry name" value="NusB_fam"/>
</dbReference>
<dbReference type="RefSeq" id="WP_394831841.1">
    <property type="nucleotide sequence ID" value="NZ_CP089929.1"/>
</dbReference>
<keyword evidence="2 6" id="KW-0889">Transcription antitermination</keyword>
<comment type="function">
    <text evidence="6">Involved in transcription antitermination. Required for transcription of ribosomal RNA (rRNA) genes. Binds specifically to the boxA antiterminator sequence of the ribosomal RNA (rrn) operons.</text>
</comment>
<dbReference type="EMBL" id="CP089983">
    <property type="protein sequence ID" value="WXB02215.1"/>
    <property type="molecule type" value="Genomic_DNA"/>
</dbReference>
<accession>A0ABZ2KVX7</accession>
<dbReference type="InterPro" id="IPR035926">
    <property type="entry name" value="NusB-like_sf"/>
</dbReference>
<keyword evidence="9" id="KW-1185">Reference proteome</keyword>
<organism evidence="8 9">
    <name type="scientific">Pendulispora rubella</name>
    <dbReference type="NCBI Taxonomy" id="2741070"/>
    <lineage>
        <taxon>Bacteria</taxon>
        <taxon>Pseudomonadati</taxon>
        <taxon>Myxococcota</taxon>
        <taxon>Myxococcia</taxon>
        <taxon>Myxococcales</taxon>
        <taxon>Sorangiineae</taxon>
        <taxon>Pendulisporaceae</taxon>
        <taxon>Pendulispora</taxon>
    </lineage>
</organism>
<keyword evidence="3 6" id="KW-0694">RNA-binding</keyword>
<dbReference type="SUPFAM" id="SSF48013">
    <property type="entry name" value="NusB-like"/>
    <property type="match status" value="1"/>
</dbReference>
<comment type="similarity">
    <text evidence="1 6">Belongs to the NusB family.</text>
</comment>
<dbReference type="Proteomes" id="UP001374803">
    <property type="component" value="Chromosome"/>
</dbReference>
<keyword evidence="5 6" id="KW-0804">Transcription</keyword>
<evidence type="ECO:0000256" key="6">
    <source>
        <dbReference type="HAMAP-Rule" id="MF_00073"/>
    </source>
</evidence>
<proteinExistence type="inferred from homology"/>
<evidence type="ECO:0000256" key="2">
    <source>
        <dbReference type="ARBA" id="ARBA00022814"/>
    </source>
</evidence>
<reference evidence="8" key="1">
    <citation type="submission" date="2021-12" db="EMBL/GenBank/DDBJ databases">
        <title>Discovery of the Pendulisporaceae a myxobacterial family with distinct sporulation behavior and unique specialized metabolism.</title>
        <authorList>
            <person name="Garcia R."/>
            <person name="Popoff A."/>
            <person name="Bader C.D."/>
            <person name="Loehr J."/>
            <person name="Walesch S."/>
            <person name="Walt C."/>
            <person name="Boldt J."/>
            <person name="Bunk B."/>
            <person name="Haeckl F.J.F.P.J."/>
            <person name="Gunesch A.P."/>
            <person name="Birkelbach J."/>
            <person name="Nuebel U."/>
            <person name="Pietschmann T."/>
            <person name="Bach T."/>
            <person name="Mueller R."/>
        </authorList>
    </citation>
    <scope>NUCLEOTIDE SEQUENCE</scope>
    <source>
        <strain evidence="8">MSr11367</strain>
    </source>
</reference>
<evidence type="ECO:0000256" key="3">
    <source>
        <dbReference type="ARBA" id="ARBA00022884"/>
    </source>
</evidence>
<evidence type="ECO:0000256" key="4">
    <source>
        <dbReference type="ARBA" id="ARBA00023015"/>
    </source>
</evidence>
<dbReference type="NCBIfam" id="TIGR01951">
    <property type="entry name" value="nusB"/>
    <property type="match status" value="1"/>
</dbReference>
<evidence type="ECO:0000256" key="5">
    <source>
        <dbReference type="ARBA" id="ARBA00023163"/>
    </source>
</evidence>
<evidence type="ECO:0000313" key="9">
    <source>
        <dbReference type="Proteomes" id="UP001374803"/>
    </source>
</evidence>
<feature type="domain" description="NusB/RsmB/TIM44" evidence="7">
    <location>
        <begin position="7"/>
        <end position="130"/>
    </location>
</feature>
<dbReference type="PANTHER" id="PTHR11078">
    <property type="entry name" value="N UTILIZATION SUBSTANCE PROTEIN B-RELATED"/>
    <property type="match status" value="1"/>
</dbReference>
<dbReference type="HAMAP" id="MF_00073">
    <property type="entry name" value="NusB"/>
    <property type="match status" value="1"/>
</dbReference>
<keyword evidence="4 6" id="KW-0805">Transcription regulation</keyword>
<protein>
    <recommendedName>
        <fullName evidence="6">Transcription antitermination protein NusB</fullName>
    </recommendedName>
    <alternativeName>
        <fullName evidence="6">Antitermination factor NusB</fullName>
    </alternativeName>
</protein>
<evidence type="ECO:0000256" key="1">
    <source>
        <dbReference type="ARBA" id="ARBA00005952"/>
    </source>
</evidence>
<sequence length="140" mass="15764">MGARHSGRESALQMLFQIEVSGASAEEAIALFWRNFEGEPEGRAYAEEIVRGVYEATEELDARIAAASKHWRLERMGRVDRNLLRAGTWELEHRQDVPRAVILDEAVELAKAYGSESSSSFVNGVLDRIAEELGRKDMDR</sequence>
<evidence type="ECO:0000259" key="7">
    <source>
        <dbReference type="Pfam" id="PF01029"/>
    </source>
</evidence>
<dbReference type="Pfam" id="PF01029">
    <property type="entry name" value="NusB"/>
    <property type="match status" value="1"/>
</dbReference>